<dbReference type="EMBL" id="VAHF01000013">
    <property type="protein sequence ID" value="TXG46870.1"/>
    <property type="molecule type" value="Genomic_DNA"/>
</dbReference>
<evidence type="ECO:0000313" key="2">
    <source>
        <dbReference type="Proteomes" id="UP000323000"/>
    </source>
</evidence>
<reference evidence="2" key="1">
    <citation type="journal article" date="2019" name="Gigascience">
        <title>De novo genome assembly of the endangered Acer yangbiense, a plant species with extremely small populations endemic to Yunnan Province, China.</title>
        <authorList>
            <person name="Yang J."/>
            <person name="Wariss H.M."/>
            <person name="Tao L."/>
            <person name="Zhang R."/>
            <person name="Yun Q."/>
            <person name="Hollingsworth P."/>
            <person name="Dao Z."/>
            <person name="Luo G."/>
            <person name="Guo H."/>
            <person name="Ma Y."/>
            <person name="Sun W."/>
        </authorList>
    </citation>
    <scope>NUCLEOTIDE SEQUENCE [LARGE SCALE GENOMIC DNA]</scope>
    <source>
        <strain evidence="2">cv. Malutang</strain>
    </source>
</reference>
<keyword evidence="2" id="KW-1185">Reference proteome</keyword>
<sequence length="203" mass="22347">MTMLQVNYVWLSTITTKRACHYANYILIPKSGGKVATAYVSQQSSLSPDQSSLPLSIVSATQMRLPSNKFVSSHPSSHTLDNSNTLSHNLSHLPAVPFHISIPISPLNKPITKASVVPVLQQPSHPMQIRSKAGKLQPIAFTFEALSKVHHIYITSLHLCLKLISMEKAIDSCSQPKASYGVEDNLSDVIKELLLTLPREKKL</sequence>
<comment type="caution">
    <text evidence="1">The sequence shown here is derived from an EMBL/GenBank/DDBJ whole genome shotgun (WGS) entry which is preliminary data.</text>
</comment>
<gene>
    <name evidence="1" type="ORF">EZV62_026164</name>
</gene>
<dbReference type="AlphaFoldDB" id="A0A5C7GQS4"/>
<organism evidence="1 2">
    <name type="scientific">Acer yangbiense</name>
    <dbReference type="NCBI Taxonomy" id="1000413"/>
    <lineage>
        <taxon>Eukaryota</taxon>
        <taxon>Viridiplantae</taxon>
        <taxon>Streptophyta</taxon>
        <taxon>Embryophyta</taxon>
        <taxon>Tracheophyta</taxon>
        <taxon>Spermatophyta</taxon>
        <taxon>Magnoliopsida</taxon>
        <taxon>eudicotyledons</taxon>
        <taxon>Gunneridae</taxon>
        <taxon>Pentapetalae</taxon>
        <taxon>rosids</taxon>
        <taxon>malvids</taxon>
        <taxon>Sapindales</taxon>
        <taxon>Sapindaceae</taxon>
        <taxon>Hippocastanoideae</taxon>
        <taxon>Acereae</taxon>
        <taxon>Acer</taxon>
    </lineage>
</organism>
<evidence type="ECO:0000313" key="1">
    <source>
        <dbReference type="EMBL" id="TXG46870.1"/>
    </source>
</evidence>
<proteinExistence type="predicted"/>
<accession>A0A5C7GQS4</accession>
<protein>
    <submittedName>
        <fullName evidence="1">Uncharacterized protein</fullName>
    </submittedName>
</protein>
<name>A0A5C7GQS4_9ROSI</name>
<dbReference type="Proteomes" id="UP000323000">
    <property type="component" value="Chromosome 13"/>
</dbReference>